<proteinExistence type="predicted"/>
<dbReference type="PANTHER" id="PTHR30349:SF86">
    <property type="entry name" value="INTEGRASE_RECOMBINASE AQ_AA09-RELATED"/>
    <property type="match status" value="1"/>
</dbReference>
<dbReference type="PROSITE" id="PS51898">
    <property type="entry name" value="TYR_RECOMBINASE"/>
    <property type="match status" value="1"/>
</dbReference>
<feature type="domain" description="Tyr recombinase" evidence="3">
    <location>
        <begin position="192"/>
        <end position="421"/>
    </location>
</feature>
<evidence type="ECO:0000313" key="5">
    <source>
        <dbReference type="Proteomes" id="UP001629288"/>
    </source>
</evidence>
<dbReference type="EMBL" id="JAQQDH010000001">
    <property type="protein sequence ID" value="MFM0442821.1"/>
    <property type="molecule type" value="Genomic_DNA"/>
</dbReference>
<dbReference type="InterPro" id="IPR002104">
    <property type="entry name" value="Integrase_catalytic"/>
</dbReference>
<name>A0ABW9BU74_9BURK</name>
<dbReference type="InterPro" id="IPR013762">
    <property type="entry name" value="Integrase-like_cat_sf"/>
</dbReference>
<keyword evidence="2" id="KW-0233">DNA recombination</keyword>
<protein>
    <recommendedName>
        <fullName evidence="3">Tyr recombinase domain-containing protein</fullName>
    </recommendedName>
</protein>
<dbReference type="InterPro" id="IPR011010">
    <property type="entry name" value="DNA_brk_join_enz"/>
</dbReference>
<dbReference type="Gene3D" id="1.10.443.10">
    <property type="entry name" value="Intergrase catalytic core"/>
    <property type="match status" value="1"/>
</dbReference>
<comment type="caution">
    <text evidence="4">The sequence shown here is derived from an EMBL/GenBank/DDBJ whole genome shotgun (WGS) entry which is preliminary data.</text>
</comment>
<evidence type="ECO:0000256" key="2">
    <source>
        <dbReference type="ARBA" id="ARBA00023172"/>
    </source>
</evidence>
<gene>
    <name evidence="4" type="ORF">PQR00_04420</name>
</gene>
<dbReference type="PANTHER" id="PTHR30349">
    <property type="entry name" value="PHAGE INTEGRASE-RELATED"/>
    <property type="match status" value="1"/>
</dbReference>
<keyword evidence="5" id="KW-1185">Reference proteome</keyword>
<organism evidence="4 5">
    <name type="scientific">Paraburkholderia strydomiana</name>
    <dbReference type="NCBI Taxonomy" id="1245417"/>
    <lineage>
        <taxon>Bacteria</taxon>
        <taxon>Pseudomonadati</taxon>
        <taxon>Pseudomonadota</taxon>
        <taxon>Betaproteobacteria</taxon>
        <taxon>Burkholderiales</taxon>
        <taxon>Burkholderiaceae</taxon>
        <taxon>Paraburkholderia</taxon>
    </lineage>
</organism>
<dbReference type="InterPro" id="IPR050090">
    <property type="entry name" value="Tyrosine_recombinase_XerCD"/>
</dbReference>
<evidence type="ECO:0000256" key="1">
    <source>
        <dbReference type="ARBA" id="ARBA00022908"/>
    </source>
</evidence>
<dbReference type="SUPFAM" id="SSF56349">
    <property type="entry name" value="DNA breaking-rejoining enzymes"/>
    <property type="match status" value="1"/>
</dbReference>
<accession>A0ABW9BU74</accession>
<dbReference type="RefSeq" id="WP_408127346.1">
    <property type="nucleotide sequence ID" value="NZ_JAQQDH010000001.1"/>
</dbReference>
<sequence>MSDSQIYTYARKDFQAFFHMGPDGTPQTVSAGGVPLVFWPDGRWCIEVNLYLQRCYEAGASHFGDKGGTLGTYAAYLTHLVRRCFNSGLTDFSQLRHSHFRSFVVGLNADKVWKNGRQVSRRNSETQEKTVCVWLDFLDFVGEFAAIPDFVSKNGRIRAYKMPYKKKVGRNKTTVGMKWSWERRPLRRRVTRRQLPITDGQFGKLKRAADALTTNPFIRRRRLTMFVLFDSVGLRRAEMAMFTVQCVRNAIRDLEAADERGDKDFIPMLRFSTVKGEDGERECPISRVNLRYLESYMLKFRLPLVSRKNTGEALSGPLFVNSKNGKELTHNHFTQEFHLIRKLCGMKEKGSPHMMRHRFITKLFVRLILAHNLETKGELRRLLLSTEAIKEHVREITGHASIESLEVYIHLAIDEVTEFKKTLKRITDLSGLALLSDARNRFASAVASQEDLRNASADLAVTVDEILRGFGKDIDYKNSEEWARFLEITGKKTAGEHESQLELR</sequence>
<evidence type="ECO:0000259" key="3">
    <source>
        <dbReference type="PROSITE" id="PS51898"/>
    </source>
</evidence>
<dbReference type="Proteomes" id="UP001629288">
    <property type="component" value="Unassembled WGS sequence"/>
</dbReference>
<reference evidence="4 5" key="1">
    <citation type="journal article" date="2024" name="Chem. Sci.">
        <title>Discovery of megapolipeptins by genome mining of a Burkholderiales bacteria collection.</title>
        <authorList>
            <person name="Paulo B.S."/>
            <person name="Recchia M.J.J."/>
            <person name="Lee S."/>
            <person name="Fergusson C.H."/>
            <person name="Romanowski S.B."/>
            <person name="Hernandez A."/>
            <person name="Krull N."/>
            <person name="Liu D.Y."/>
            <person name="Cavanagh H."/>
            <person name="Bos A."/>
            <person name="Gray C.A."/>
            <person name="Murphy B.T."/>
            <person name="Linington R.G."/>
            <person name="Eustaquio A.S."/>
        </authorList>
    </citation>
    <scope>NUCLEOTIDE SEQUENCE [LARGE SCALE GENOMIC DNA]</scope>
    <source>
        <strain evidence="4 5">RL17-379-BIB-C</strain>
    </source>
</reference>
<evidence type="ECO:0000313" key="4">
    <source>
        <dbReference type="EMBL" id="MFM0442821.1"/>
    </source>
</evidence>
<keyword evidence="1" id="KW-0229">DNA integration</keyword>